<dbReference type="Proteomes" id="UP000769157">
    <property type="component" value="Unassembled WGS sequence"/>
</dbReference>
<dbReference type="Pfam" id="PF00327">
    <property type="entry name" value="Ribosomal_L30"/>
    <property type="match status" value="1"/>
</dbReference>
<dbReference type="SUPFAM" id="SSF55129">
    <property type="entry name" value="Ribosomal protein L30p/L7e"/>
    <property type="match status" value="1"/>
</dbReference>
<feature type="domain" description="Large ribosomal subunit protein uL30-like ferredoxin-like fold" evidence="3">
    <location>
        <begin position="93"/>
        <end position="144"/>
    </location>
</feature>
<accession>A0A9P8PC64</accession>
<dbReference type="RefSeq" id="XP_046063565.1">
    <property type="nucleotide sequence ID" value="XM_046202183.1"/>
</dbReference>
<feature type="compositionally biased region" description="Polar residues" evidence="2">
    <location>
        <begin position="1"/>
        <end position="11"/>
    </location>
</feature>
<dbReference type="InterPro" id="IPR016082">
    <property type="entry name" value="Ribosomal_uL30_ferredoxin-like"/>
</dbReference>
<evidence type="ECO:0000313" key="5">
    <source>
        <dbReference type="Proteomes" id="UP000769157"/>
    </source>
</evidence>
<reference evidence="4" key="1">
    <citation type="journal article" date="2021" name="Open Biol.">
        <title>Shared evolutionary footprints suggest mitochondrial oxidative damage underlies multiple complex I losses in fungi.</title>
        <authorList>
            <person name="Schikora-Tamarit M.A."/>
            <person name="Marcet-Houben M."/>
            <person name="Nosek J."/>
            <person name="Gabaldon T."/>
        </authorList>
    </citation>
    <scope>NUCLEOTIDE SEQUENCE</scope>
    <source>
        <strain evidence="4">CBS6075</strain>
    </source>
</reference>
<dbReference type="AlphaFoldDB" id="A0A9P8PC64"/>
<gene>
    <name evidence="4" type="ORF">OGAPHI_001423</name>
</gene>
<dbReference type="GO" id="GO:0022625">
    <property type="term" value="C:cytosolic large ribosomal subunit"/>
    <property type="evidence" value="ECO:0007669"/>
    <property type="project" value="TreeGrafter"/>
</dbReference>
<proteinExistence type="inferred from homology"/>
<dbReference type="PANTHER" id="PTHR11524:SF26">
    <property type="entry name" value="RIBOSOME BIOGENESIS PROTEIN RLP7"/>
    <property type="match status" value="1"/>
</dbReference>
<evidence type="ECO:0000256" key="1">
    <source>
        <dbReference type="ARBA" id="ARBA00007594"/>
    </source>
</evidence>
<organism evidence="4 5">
    <name type="scientific">Ogataea philodendri</name>
    <dbReference type="NCBI Taxonomy" id="1378263"/>
    <lineage>
        <taxon>Eukaryota</taxon>
        <taxon>Fungi</taxon>
        <taxon>Dikarya</taxon>
        <taxon>Ascomycota</taxon>
        <taxon>Saccharomycotina</taxon>
        <taxon>Pichiomycetes</taxon>
        <taxon>Pichiales</taxon>
        <taxon>Pichiaceae</taxon>
        <taxon>Ogataea</taxon>
    </lineage>
</organism>
<dbReference type="GO" id="GO:0000463">
    <property type="term" value="P:maturation of LSU-rRNA from tricistronic rRNA transcript (SSU-rRNA, 5.8S rRNA, LSU-rRNA)"/>
    <property type="evidence" value="ECO:0007669"/>
    <property type="project" value="TreeGrafter"/>
</dbReference>
<protein>
    <recommendedName>
        <fullName evidence="3">Large ribosomal subunit protein uL30-like ferredoxin-like fold domain-containing protein</fullName>
    </recommendedName>
</protein>
<comment type="caution">
    <text evidence="4">The sequence shown here is derived from an EMBL/GenBank/DDBJ whole genome shotgun (WGS) entry which is preliminary data.</text>
</comment>
<dbReference type="EMBL" id="JAEUBE010000137">
    <property type="protein sequence ID" value="KAH3669302.1"/>
    <property type="molecule type" value="Genomic_DNA"/>
</dbReference>
<comment type="similarity">
    <text evidence="1">Belongs to the universal ribosomal protein uL30 family.</text>
</comment>
<dbReference type="GO" id="GO:0003723">
    <property type="term" value="F:RNA binding"/>
    <property type="evidence" value="ECO:0007669"/>
    <property type="project" value="TreeGrafter"/>
</dbReference>
<evidence type="ECO:0000256" key="2">
    <source>
        <dbReference type="SAM" id="MobiDB-lite"/>
    </source>
</evidence>
<dbReference type="OrthoDB" id="28644at2759"/>
<name>A0A9P8PC64_9ASCO</name>
<dbReference type="InterPro" id="IPR036919">
    <property type="entry name" value="Ribo_uL30_ferredoxin-like_sf"/>
</dbReference>
<feature type="region of interest" description="Disordered" evidence="2">
    <location>
        <begin position="1"/>
        <end position="50"/>
    </location>
</feature>
<dbReference type="PANTHER" id="PTHR11524">
    <property type="entry name" value="60S RIBOSOMAL PROTEIN L7"/>
    <property type="match status" value="1"/>
</dbReference>
<feature type="compositionally biased region" description="Basic residues" evidence="2">
    <location>
        <begin position="41"/>
        <end position="50"/>
    </location>
</feature>
<dbReference type="GO" id="GO:0003735">
    <property type="term" value="F:structural constituent of ribosome"/>
    <property type="evidence" value="ECO:0007669"/>
    <property type="project" value="TreeGrafter"/>
</dbReference>
<evidence type="ECO:0000313" key="4">
    <source>
        <dbReference type="EMBL" id="KAH3669302.1"/>
    </source>
</evidence>
<sequence length="268" mass="30521">MAEATKLNTNPEVLLKKRKNADRLRIEKQEQARKRLEEQRKRRQQKRKAKFIRAETLVAKHRASEREQYRVKRVSQHERLSAKDTDDTEERLLFVVRIPGPHGAKVPSAARKVLDLLRLEHVYTGTFVKLNSTVAPLLKLTSPYLSIGTPSLATVRNLIQKRASVTIQEDGQSKQVKLDDNNLIEDRLGDHGIICVEDIIHEIASLGDSFKQCVGFLDPFKLSAPVHGWSPLSKLKRLELREEKSKVNNAGSAPLEEVDIDQFVSEQI</sequence>
<evidence type="ECO:0000259" key="3">
    <source>
        <dbReference type="Pfam" id="PF00327"/>
    </source>
</evidence>
<feature type="compositionally biased region" description="Basic and acidic residues" evidence="2">
    <location>
        <begin position="21"/>
        <end position="40"/>
    </location>
</feature>
<dbReference type="GeneID" id="70233391"/>
<dbReference type="InterPro" id="IPR035808">
    <property type="entry name" value="Ribosomal_uL30_euk_arc"/>
</dbReference>
<keyword evidence="5" id="KW-1185">Reference proteome</keyword>
<dbReference type="CDD" id="cd01657">
    <property type="entry name" value="Ribosomal_L7_archeal_euk"/>
    <property type="match status" value="1"/>
</dbReference>
<reference evidence="4" key="2">
    <citation type="submission" date="2021-01" db="EMBL/GenBank/DDBJ databases">
        <authorList>
            <person name="Schikora-Tamarit M.A."/>
        </authorList>
    </citation>
    <scope>NUCLEOTIDE SEQUENCE</scope>
    <source>
        <strain evidence="4">CBS6075</strain>
    </source>
</reference>
<dbReference type="Gene3D" id="3.30.1390.20">
    <property type="entry name" value="Ribosomal protein L30, ferredoxin-like fold domain"/>
    <property type="match status" value="1"/>
</dbReference>
<dbReference type="InterPro" id="IPR039699">
    <property type="entry name" value="Ribosomal_uL30"/>
</dbReference>